<proteinExistence type="predicted"/>
<dbReference type="AlphaFoldDB" id="A0A1V0U1L1"/>
<dbReference type="InterPro" id="IPR011701">
    <property type="entry name" value="MFS"/>
</dbReference>
<feature type="compositionally biased region" description="Basic and acidic residues" evidence="1">
    <location>
        <begin position="411"/>
        <end position="422"/>
    </location>
</feature>
<dbReference type="EMBL" id="CP020569">
    <property type="protein sequence ID" value="ARF59104.1"/>
    <property type="molecule type" value="Genomic_DNA"/>
</dbReference>
<feature type="transmembrane region" description="Helical" evidence="2">
    <location>
        <begin position="247"/>
        <end position="268"/>
    </location>
</feature>
<feature type="transmembrane region" description="Helical" evidence="2">
    <location>
        <begin position="48"/>
        <end position="67"/>
    </location>
</feature>
<dbReference type="STRING" id="553510.B1H19_37395"/>
<accession>A0A1V0U1L1</accession>
<evidence type="ECO:0000256" key="1">
    <source>
        <dbReference type="SAM" id="MobiDB-lite"/>
    </source>
</evidence>
<keyword evidence="2" id="KW-0472">Membrane</keyword>
<dbReference type="RefSeq" id="WP_083109296.1">
    <property type="nucleotide sequence ID" value="NZ_CP020569.1"/>
</dbReference>
<dbReference type="Gene3D" id="1.20.1250.20">
    <property type="entry name" value="MFS general substrate transporter like domains"/>
    <property type="match status" value="1"/>
</dbReference>
<dbReference type="Proteomes" id="UP000192726">
    <property type="component" value="Chromosome"/>
</dbReference>
<evidence type="ECO:0000313" key="4">
    <source>
        <dbReference type="Proteomes" id="UP000192726"/>
    </source>
</evidence>
<keyword evidence="2" id="KW-1133">Transmembrane helix</keyword>
<feature type="region of interest" description="Disordered" evidence="1">
    <location>
        <begin position="389"/>
        <end position="422"/>
    </location>
</feature>
<reference evidence="3 4" key="1">
    <citation type="submission" date="2017-04" db="EMBL/GenBank/DDBJ databases">
        <title>Complete Genome Sequence of Streptomyces gilvosporeus F607, a Capable Producer of Natamycin.</title>
        <authorList>
            <person name="Zong G."/>
            <person name="Zhong C."/>
            <person name="Fu J."/>
            <person name="Qin R."/>
            <person name="Cao G."/>
        </authorList>
    </citation>
    <scope>NUCLEOTIDE SEQUENCE [LARGE SCALE GENOMIC DNA]</scope>
    <source>
        <strain evidence="3 4">F607</strain>
    </source>
</reference>
<feature type="transmembrane region" description="Helical" evidence="2">
    <location>
        <begin position="21"/>
        <end position="42"/>
    </location>
</feature>
<gene>
    <name evidence="3" type="ORF">B1H19_37395</name>
</gene>
<dbReference type="SUPFAM" id="SSF103473">
    <property type="entry name" value="MFS general substrate transporter"/>
    <property type="match status" value="1"/>
</dbReference>
<dbReference type="Pfam" id="PF07690">
    <property type="entry name" value="MFS_1"/>
    <property type="match status" value="1"/>
</dbReference>
<evidence type="ECO:0000256" key="2">
    <source>
        <dbReference type="SAM" id="Phobius"/>
    </source>
</evidence>
<evidence type="ECO:0000313" key="3">
    <source>
        <dbReference type="EMBL" id="ARF59104.1"/>
    </source>
</evidence>
<feature type="transmembrane region" description="Helical" evidence="2">
    <location>
        <begin position="209"/>
        <end position="235"/>
    </location>
</feature>
<dbReference type="PANTHER" id="PTHR23542:SF1">
    <property type="entry name" value="MAJOR FACILITATOR SUPERFAMILY (MFS) PROFILE DOMAIN-CONTAINING PROTEIN"/>
    <property type="match status" value="1"/>
</dbReference>
<feature type="transmembrane region" description="Helical" evidence="2">
    <location>
        <begin position="79"/>
        <end position="98"/>
    </location>
</feature>
<protein>
    <recommendedName>
        <fullName evidence="5">MFS transporter</fullName>
    </recommendedName>
</protein>
<feature type="transmembrane region" description="Helical" evidence="2">
    <location>
        <begin position="304"/>
        <end position="321"/>
    </location>
</feature>
<keyword evidence="4" id="KW-1185">Reference proteome</keyword>
<evidence type="ECO:0008006" key="5">
    <source>
        <dbReference type="Google" id="ProtNLM"/>
    </source>
</evidence>
<dbReference type="GO" id="GO:0022857">
    <property type="term" value="F:transmembrane transporter activity"/>
    <property type="evidence" value="ECO:0007669"/>
    <property type="project" value="InterPro"/>
</dbReference>
<name>A0A1V0U1L1_9ACTN</name>
<feature type="transmembrane region" description="Helical" evidence="2">
    <location>
        <begin position="171"/>
        <end position="188"/>
    </location>
</feature>
<feature type="transmembrane region" description="Helical" evidence="2">
    <location>
        <begin position="341"/>
        <end position="361"/>
    </location>
</feature>
<sequence>MKRYRALFRHQGLPLWSVVRALTRFPIVGAPIGFVLLARTTLGTYTTGAWMAAAYMICETIAAPVLGARFGRGNVLRGLRCALLTAAAAFLGIALVAGAAGTPVLLALAGTAGAATAGLQGGLRSLLTTRLDPADVPTALSWESVIHQFVYALGPVVVAGTAFGIDGRAPMVLAGTAALAAALLSGRLPGITERTAPGAAGSRQAARRALLGAWPVYLTSAGVSFLIATVEVLLAPLLDENGLPASLSGPLLGAFAVTSLLGGLCYGLRTWRMSYRSQSLVLLIAVATLVGGAALAAGAGPVPLTAFLLPAGALYAALLTARNLSLRERLPRGLDATGYSLLYAGSGLGFGLSAALSGVLLTHLAPHTALLIAAGATLLLAAAGAAAERGRRTRRPSPPPPAHGQSPDAGAVHEDRPAAYHS</sequence>
<dbReference type="KEGG" id="sgv:B1H19_37395"/>
<feature type="transmembrane region" description="Helical" evidence="2">
    <location>
        <begin position="367"/>
        <end position="387"/>
    </location>
</feature>
<feature type="transmembrane region" description="Helical" evidence="2">
    <location>
        <begin position="280"/>
        <end position="298"/>
    </location>
</feature>
<dbReference type="PANTHER" id="PTHR23542">
    <property type="match status" value="1"/>
</dbReference>
<keyword evidence="2" id="KW-0812">Transmembrane</keyword>
<organism evidence="3 4">
    <name type="scientific">Streptomyces gilvosporeus</name>
    <dbReference type="NCBI Taxonomy" id="553510"/>
    <lineage>
        <taxon>Bacteria</taxon>
        <taxon>Bacillati</taxon>
        <taxon>Actinomycetota</taxon>
        <taxon>Actinomycetes</taxon>
        <taxon>Kitasatosporales</taxon>
        <taxon>Streptomycetaceae</taxon>
        <taxon>Streptomyces</taxon>
    </lineage>
</organism>
<dbReference type="InterPro" id="IPR036259">
    <property type="entry name" value="MFS_trans_sf"/>
</dbReference>
<dbReference type="OrthoDB" id="3541730at2"/>